<dbReference type="FunFam" id="1.10.10.10:FF:000010">
    <property type="entry name" value="Forkhead box P2 isoform B"/>
    <property type="match status" value="1"/>
</dbReference>
<feature type="region of interest" description="Disordered" evidence="11">
    <location>
        <begin position="35"/>
        <end position="61"/>
    </location>
</feature>
<dbReference type="SMART" id="SM00339">
    <property type="entry name" value="FH"/>
    <property type="match status" value="1"/>
</dbReference>
<dbReference type="GO" id="GO:0000978">
    <property type="term" value="F:RNA polymerase II cis-regulatory region sequence-specific DNA binding"/>
    <property type="evidence" value="ECO:0007669"/>
    <property type="project" value="TreeGrafter"/>
</dbReference>
<evidence type="ECO:0000259" key="12">
    <source>
        <dbReference type="PROSITE" id="PS50039"/>
    </source>
</evidence>
<dbReference type="InterPro" id="IPR036390">
    <property type="entry name" value="WH_DNA-bd_sf"/>
</dbReference>
<evidence type="ECO:0000313" key="13">
    <source>
        <dbReference type="EMBL" id="OAF67309.1"/>
    </source>
</evidence>
<evidence type="ECO:0000256" key="2">
    <source>
        <dbReference type="ARBA" id="ARBA00022491"/>
    </source>
</evidence>
<keyword evidence="7 10" id="KW-0238">DNA-binding</keyword>
<dbReference type="Gene3D" id="1.20.5.340">
    <property type="match status" value="1"/>
</dbReference>
<keyword evidence="2" id="KW-0678">Repressor</keyword>
<dbReference type="PROSITE" id="PS50039">
    <property type="entry name" value="FORK_HEAD_3"/>
    <property type="match status" value="1"/>
</dbReference>
<proteinExistence type="predicted"/>
<dbReference type="EMBL" id="LWCA01000695">
    <property type="protein sequence ID" value="OAF67309.1"/>
    <property type="molecule type" value="Genomic_DNA"/>
</dbReference>
<dbReference type="InterPro" id="IPR032354">
    <property type="entry name" value="FOXP-CC"/>
</dbReference>
<evidence type="ECO:0000313" key="14">
    <source>
        <dbReference type="Proteomes" id="UP000078046"/>
    </source>
</evidence>
<evidence type="ECO:0000256" key="11">
    <source>
        <dbReference type="SAM" id="MobiDB-lite"/>
    </source>
</evidence>
<dbReference type="SUPFAM" id="SSF46785">
    <property type="entry name" value="Winged helix' DNA-binding domain"/>
    <property type="match status" value="1"/>
</dbReference>
<dbReference type="Pfam" id="PF00250">
    <property type="entry name" value="Forkhead"/>
    <property type="match status" value="1"/>
</dbReference>
<evidence type="ECO:0000256" key="10">
    <source>
        <dbReference type="PROSITE-ProRule" id="PRU00089"/>
    </source>
</evidence>
<comment type="caution">
    <text evidence="13">The sequence shown here is derived from an EMBL/GenBank/DDBJ whole genome shotgun (WGS) entry which is preliminary data.</text>
</comment>
<evidence type="ECO:0000256" key="7">
    <source>
        <dbReference type="ARBA" id="ARBA00023125"/>
    </source>
</evidence>
<evidence type="ECO:0000256" key="6">
    <source>
        <dbReference type="ARBA" id="ARBA00023015"/>
    </source>
</evidence>
<dbReference type="InterPro" id="IPR030456">
    <property type="entry name" value="TF_fork_head_CS_2"/>
</dbReference>
<dbReference type="GO" id="GO:0008270">
    <property type="term" value="F:zinc ion binding"/>
    <property type="evidence" value="ECO:0007669"/>
    <property type="project" value="UniProtKB-KW"/>
</dbReference>
<dbReference type="InterPro" id="IPR036388">
    <property type="entry name" value="WH-like_DNA-bd_sf"/>
</dbReference>
<evidence type="ECO:0000256" key="8">
    <source>
        <dbReference type="ARBA" id="ARBA00023163"/>
    </source>
</evidence>
<dbReference type="Pfam" id="PF16159">
    <property type="entry name" value="FOXP-CC"/>
    <property type="match status" value="1"/>
</dbReference>
<reference evidence="13 14" key="1">
    <citation type="submission" date="2016-04" db="EMBL/GenBank/DDBJ databases">
        <title>The genome of Intoshia linei affirms orthonectids as highly simplified spiralians.</title>
        <authorList>
            <person name="Mikhailov K.V."/>
            <person name="Slusarev G.S."/>
            <person name="Nikitin M.A."/>
            <person name="Logacheva M.D."/>
            <person name="Penin A."/>
            <person name="Aleoshin V."/>
            <person name="Panchin Y.V."/>
        </authorList>
    </citation>
    <scope>NUCLEOTIDE SEQUENCE [LARGE SCALE GENOMIC DNA]</scope>
    <source>
        <strain evidence="13">Intl2013</strain>
        <tissue evidence="13">Whole animal</tissue>
    </source>
</reference>
<dbReference type="AlphaFoldDB" id="A0A177AZ61"/>
<gene>
    <name evidence="13" type="ORF">A3Q56_05002</name>
</gene>
<dbReference type="OrthoDB" id="5830876at2759"/>
<keyword evidence="8" id="KW-0804">Transcription</keyword>
<keyword evidence="3" id="KW-0479">Metal-binding</keyword>
<dbReference type="PROSITE" id="PS00658">
    <property type="entry name" value="FORK_HEAD_2"/>
    <property type="match status" value="1"/>
</dbReference>
<protein>
    <recommendedName>
        <fullName evidence="12">Fork-head domain-containing protein</fullName>
    </recommendedName>
</protein>
<keyword evidence="5" id="KW-0862">Zinc</keyword>
<feature type="DNA-binding region" description="Fork-head" evidence="10">
    <location>
        <begin position="545"/>
        <end position="631"/>
    </location>
</feature>
<evidence type="ECO:0000256" key="1">
    <source>
        <dbReference type="ARBA" id="ARBA00004123"/>
    </source>
</evidence>
<dbReference type="PANTHER" id="PTHR45796:SF4">
    <property type="entry name" value="FORKHEAD BOX P, ISOFORM C"/>
    <property type="match status" value="1"/>
</dbReference>
<dbReference type="InterPro" id="IPR050998">
    <property type="entry name" value="FOXP"/>
</dbReference>
<evidence type="ECO:0000256" key="9">
    <source>
        <dbReference type="ARBA" id="ARBA00023242"/>
    </source>
</evidence>
<organism evidence="13 14">
    <name type="scientific">Intoshia linei</name>
    <dbReference type="NCBI Taxonomy" id="1819745"/>
    <lineage>
        <taxon>Eukaryota</taxon>
        <taxon>Metazoa</taxon>
        <taxon>Spiralia</taxon>
        <taxon>Lophotrochozoa</taxon>
        <taxon>Mesozoa</taxon>
        <taxon>Orthonectida</taxon>
        <taxon>Rhopaluridae</taxon>
        <taxon>Intoshia</taxon>
    </lineage>
</organism>
<dbReference type="GO" id="GO:0005634">
    <property type="term" value="C:nucleus"/>
    <property type="evidence" value="ECO:0007669"/>
    <property type="project" value="UniProtKB-SubCell"/>
</dbReference>
<comment type="subcellular location">
    <subcellularLocation>
        <location evidence="1 10">Nucleus</location>
    </subcellularLocation>
</comment>
<keyword evidence="9 10" id="KW-0539">Nucleus</keyword>
<keyword evidence="4" id="KW-0863">Zinc-finger</keyword>
<feature type="compositionally biased region" description="Basic and acidic residues" evidence="11">
    <location>
        <begin position="36"/>
        <end position="53"/>
    </location>
</feature>
<feature type="domain" description="Fork-head" evidence="12">
    <location>
        <begin position="545"/>
        <end position="631"/>
    </location>
</feature>
<dbReference type="Proteomes" id="UP000078046">
    <property type="component" value="Unassembled WGS sequence"/>
</dbReference>
<keyword evidence="14" id="KW-1185">Reference proteome</keyword>
<dbReference type="PRINTS" id="PR00053">
    <property type="entry name" value="FORKHEAD"/>
</dbReference>
<dbReference type="PANTHER" id="PTHR45796">
    <property type="entry name" value="FORKHEAD BOX P, ISOFORM C"/>
    <property type="match status" value="1"/>
</dbReference>
<name>A0A177AZ61_9BILA</name>
<evidence type="ECO:0000256" key="5">
    <source>
        <dbReference type="ARBA" id="ARBA00022833"/>
    </source>
</evidence>
<evidence type="ECO:0000256" key="4">
    <source>
        <dbReference type="ARBA" id="ARBA00022771"/>
    </source>
</evidence>
<evidence type="ECO:0000256" key="3">
    <source>
        <dbReference type="ARBA" id="ARBA00022723"/>
    </source>
</evidence>
<accession>A0A177AZ61</accession>
<dbReference type="Gene3D" id="1.10.10.10">
    <property type="entry name" value="Winged helix-like DNA-binding domain superfamily/Winged helix DNA-binding domain"/>
    <property type="match status" value="1"/>
</dbReference>
<sequence>MDSLNMPIVEKVMSDNEIDVVNIDLNAMNGYMKQNSVEKENSKDPESNDDKSGSADITDCDMMMSGTSTLQEDKFFDTLDEKPSSVTNNDFPLNLVLVKQENIKGNRISNICAALPANSKEDTRPIETNCLNDVDIKPNDIKLEMNNGKRHKEMENNVEDKRSKFFNSVQEINQFMHALSNCTQNGKYDELLNSLKTNGVKNNSENDKVKEYIYKFGKLAQNFSETSLDTEKNLSGVDKNIMKQNSYINSTINQGRSLEKEAELNDKPQQDILLYLRNLQNMDKKKNMNGNDWNGIKVDTLNPLYQKEKNTSNLNDKNAFFESLQSNNPNSNLSQFLMNLLPNYNASMISNISNNSNVFQNTTLTKSLIYAKVLDSLKMQYAGIEENVIQNQNIHEMAAHLKEFINQKYCQWPNCNTQFYSLDSSLSHMYLSHNFDQQSIKNLADQRNKINQLEFQLQKETKLFNLMKRHLEFLKIIEDQANFQSNYDKANFEKPSQYDWLTNNQENRPKRQLSNSAQRRAGFIKFKFTAPDVNHRKHYLHSDARPPFTYAALIRQAIIESSSSQLSLNDIYTWFEKNFVFFQKNRSTWKNAVRHNLSLHKCFIREENGRGSVWTVNDTEFDSRKSRRVSRFLKPSNMVLGKEETFINELESDYPNDLIDMMEPLDLQMKDSSIHSNIKDDDISSPTFKNPS</sequence>
<keyword evidence="6" id="KW-0805">Transcription regulation</keyword>
<dbReference type="InterPro" id="IPR001766">
    <property type="entry name" value="Fork_head_dom"/>
</dbReference>
<dbReference type="GO" id="GO:0000981">
    <property type="term" value="F:DNA-binding transcription factor activity, RNA polymerase II-specific"/>
    <property type="evidence" value="ECO:0007669"/>
    <property type="project" value="TreeGrafter"/>
</dbReference>